<accession>A0A382VHG2</accession>
<dbReference type="AlphaFoldDB" id="A0A382VHG2"/>
<name>A0A382VHG2_9ZZZZ</name>
<protein>
    <submittedName>
        <fullName evidence="1">Uncharacterized protein</fullName>
    </submittedName>
</protein>
<gene>
    <name evidence="1" type="ORF">METZ01_LOCUS398826</name>
</gene>
<evidence type="ECO:0000313" key="1">
    <source>
        <dbReference type="EMBL" id="SVD45972.1"/>
    </source>
</evidence>
<sequence>MSRNKNNPAIKIFNPFLFDWKNDEYHINIGLIWQNFINNFLTYFGAGFEAATSGV</sequence>
<reference evidence="1" key="1">
    <citation type="submission" date="2018-05" db="EMBL/GenBank/DDBJ databases">
        <authorList>
            <person name="Lanie J.A."/>
            <person name="Ng W.-L."/>
            <person name="Kazmierczak K.M."/>
            <person name="Andrzejewski T.M."/>
            <person name="Davidsen T.M."/>
            <person name="Wayne K.J."/>
            <person name="Tettelin H."/>
            <person name="Glass J.I."/>
            <person name="Rusch D."/>
            <person name="Podicherti R."/>
            <person name="Tsui H.-C.T."/>
            <person name="Winkler M.E."/>
        </authorList>
    </citation>
    <scope>NUCLEOTIDE SEQUENCE</scope>
</reference>
<proteinExistence type="predicted"/>
<organism evidence="1">
    <name type="scientific">marine metagenome</name>
    <dbReference type="NCBI Taxonomy" id="408172"/>
    <lineage>
        <taxon>unclassified sequences</taxon>
        <taxon>metagenomes</taxon>
        <taxon>ecological metagenomes</taxon>
    </lineage>
</organism>
<dbReference type="EMBL" id="UINC01152024">
    <property type="protein sequence ID" value="SVD45972.1"/>
    <property type="molecule type" value="Genomic_DNA"/>
</dbReference>